<keyword evidence="2" id="KW-1185">Reference proteome</keyword>
<accession>A0A8X6W5J0</accession>
<comment type="caution">
    <text evidence="1">The sequence shown here is derived from an EMBL/GenBank/DDBJ whole genome shotgun (WGS) entry which is preliminary data.</text>
</comment>
<evidence type="ECO:0000313" key="2">
    <source>
        <dbReference type="Proteomes" id="UP000887159"/>
    </source>
</evidence>
<dbReference type="Proteomes" id="UP000887159">
    <property type="component" value="Unassembled WGS sequence"/>
</dbReference>
<evidence type="ECO:0000313" key="1">
    <source>
        <dbReference type="EMBL" id="GFY28349.1"/>
    </source>
</evidence>
<protein>
    <submittedName>
        <fullName evidence="1">Uncharacterized protein</fullName>
    </submittedName>
</protein>
<proteinExistence type="predicted"/>
<organism evidence="1 2">
    <name type="scientific">Trichonephila clavipes</name>
    <name type="common">Golden silk orbweaver</name>
    <name type="synonym">Nephila clavipes</name>
    <dbReference type="NCBI Taxonomy" id="2585209"/>
    <lineage>
        <taxon>Eukaryota</taxon>
        <taxon>Metazoa</taxon>
        <taxon>Ecdysozoa</taxon>
        <taxon>Arthropoda</taxon>
        <taxon>Chelicerata</taxon>
        <taxon>Arachnida</taxon>
        <taxon>Araneae</taxon>
        <taxon>Araneomorphae</taxon>
        <taxon>Entelegynae</taxon>
        <taxon>Araneoidea</taxon>
        <taxon>Nephilidae</taxon>
        <taxon>Trichonephila</taxon>
    </lineage>
</organism>
<reference evidence="1" key="1">
    <citation type="submission" date="2020-08" db="EMBL/GenBank/DDBJ databases">
        <title>Multicomponent nature underlies the extraordinary mechanical properties of spider dragline silk.</title>
        <authorList>
            <person name="Kono N."/>
            <person name="Nakamura H."/>
            <person name="Mori M."/>
            <person name="Yoshida Y."/>
            <person name="Ohtoshi R."/>
            <person name="Malay A.D."/>
            <person name="Moran D.A.P."/>
            <person name="Tomita M."/>
            <person name="Numata K."/>
            <person name="Arakawa K."/>
        </authorList>
    </citation>
    <scope>NUCLEOTIDE SEQUENCE</scope>
</reference>
<dbReference type="EMBL" id="BMAU01021383">
    <property type="protein sequence ID" value="GFY28349.1"/>
    <property type="molecule type" value="Genomic_DNA"/>
</dbReference>
<dbReference type="AlphaFoldDB" id="A0A8X6W5J0"/>
<name>A0A8X6W5J0_TRICX</name>
<sequence>MLGPVNPSDAIYTKTRLKMPATDQSLRRPSHLKKCTRTANCFIGHYQAQLAPSLGGHVSSRTIRRSPAEGHWDRGAHYVCCH</sequence>
<gene>
    <name evidence="1" type="ORF">TNCV_4396811</name>
</gene>